<evidence type="ECO:0000313" key="2">
    <source>
        <dbReference type="Proteomes" id="UP000186607"/>
    </source>
</evidence>
<accession>A0A1U7NQZ8</accession>
<evidence type="ECO:0000313" key="1">
    <source>
        <dbReference type="EMBL" id="OLV15343.1"/>
    </source>
</evidence>
<name>A0A1U7NQZ8_9DEIO</name>
<reference evidence="1 2" key="1">
    <citation type="submission" date="2017-01" db="EMBL/GenBank/DDBJ databases">
        <title>Genome Analysis of Deinococcus marmoris KOPRI26562.</title>
        <authorList>
            <person name="Kim J.H."/>
            <person name="Oh H.-M."/>
        </authorList>
    </citation>
    <scope>NUCLEOTIDE SEQUENCE [LARGE SCALE GENOMIC DNA]</scope>
    <source>
        <strain evidence="1 2">KOPRI26562</strain>
    </source>
</reference>
<dbReference type="Proteomes" id="UP000186607">
    <property type="component" value="Unassembled WGS sequence"/>
</dbReference>
<gene>
    <name evidence="1" type="ORF">BOO71_0015220</name>
</gene>
<organism evidence="1 2">
    <name type="scientific">Deinococcus marmoris</name>
    <dbReference type="NCBI Taxonomy" id="249408"/>
    <lineage>
        <taxon>Bacteria</taxon>
        <taxon>Thermotogati</taxon>
        <taxon>Deinococcota</taxon>
        <taxon>Deinococci</taxon>
        <taxon>Deinococcales</taxon>
        <taxon>Deinococcaceae</taxon>
        <taxon>Deinococcus</taxon>
    </lineage>
</organism>
<dbReference type="EMBL" id="MSTI01000185">
    <property type="protein sequence ID" value="OLV15343.1"/>
    <property type="molecule type" value="Genomic_DNA"/>
</dbReference>
<comment type="caution">
    <text evidence="1">The sequence shown here is derived from an EMBL/GenBank/DDBJ whole genome shotgun (WGS) entry which is preliminary data.</text>
</comment>
<keyword evidence="2" id="KW-1185">Reference proteome</keyword>
<proteinExistence type="predicted"/>
<sequence>MPLYLAFGQAVQNIHARGISILEPMLTFLLTPTLWKAG</sequence>
<protein>
    <submittedName>
        <fullName evidence="1">Uncharacterized protein</fullName>
    </submittedName>
</protein>
<dbReference type="AlphaFoldDB" id="A0A1U7NQZ8"/>